<keyword evidence="3" id="KW-1000">Mitochondrion outer membrane</keyword>
<dbReference type="PANTHER" id="PTHR12289">
    <property type="entry name" value="METAXIN RELATED"/>
    <property type="match status" value="1"/>
</dbReference>
<dbReference type="InterPro" id="IPR050931">
    <property type="entry name" value="Mito_Protein_Transport_Metaxin"/>
</dbReference>
<dbReference type="eggNOG" id="KOG3028">
    <property type="taxonomic scope" value="Eukaryota"/>
</dbReference>
<dbReference type="STRING" id="1072389.K1XVW1"/>
<evidence type="ECO:0000256" key="2">
    <source>
        <dbReference type="ARBA" id="ARBA00022448"/>
    </source>
</evidence>
<dbReference type="OMA" id="GYMVHVG"/>
<evidence type="ECO:0000256" key="4">
    <source>
        <dbReference type="ARBA" id="ARBA00022927"/>
    </source>
</evidence>
<evidence type="ECO:0000256" key="5">
    <source>
        <dbReference type="ARBA" id="ARBA00023128"/>
    </source>
</evidence>
<evidence type="ECO:0000259" key="7">
    <source>
        <dbReference type="Pfam" id="PF10568"/>
    </source>
</evidence>
<proteinExistence type="predicted"/>
<keyword evidence="9" id="KW-1185">Reference proteome</keyword>
<feature type="domain" description="Mitochondrial outer membrane transport complex Sam37/metaxin N-terminal" evidence="7">
    <location>
        <begin position="20"/>
        <end position="145"/>
    </location>
</feature>
<dbReference type="EMBL" id="JH921438">
    <property type="protein sequence ID" value="EKD16864.1"/>
    <property type="molecule type" value="Genomic_DNA"/>
</dbReference>
<dbReference type="Proteomes" id="UP000006753">
    <property type="component" value="Unassembled WGS sequence"/>
</dbReference>
<dbReference type="PANTHER" id="PTHR12289:SF41">
    <property type="entry name" value="FAILED AXON CONNECTIONS-RELATED"/>
    <property type="match status" value="1"/>
</dbReference>
<dbReference type="OrthoDB" id="5835136at2759"/>
<dbReference type="InParanoid" id="K1XVW1"/>
<gene>
    <name evidence="8" type="ORF">MBM_05333</name>
</gene>
<dbReference type="CDD" id="cd03078">
    <property type="entry name" value="GST_N_Metaxin1_like"/>
    <property type="match status" value="1"/>
</dbReference>
<keyword evidence="2" id="KW-0813">Transport</keyword>
<keyword evidence="5" id="KW-0496">Mitochondrion</keyword>
<comment type="subcellular location">
    <subcellularLocation>
        <location evidence="1">Mitochondrion outer membrane</location>
    </subcellularLocation>
</comment>
<organism evidence="8 9">
    <name type="scientific">Marssonina brunnea f. sp. multigermtubi (strain MB_m1)</name>
    <name type="common">Marssonina leaf spot fungus</name>
    <dbReference type="NCBI Taxonomy" id="1072389"/>
    <lineage>
        <taxon>Eukaryota</taxon>
        <taxon>Fungi</taxon>
        <taxon>Dikarya</taxon>
        <taxon>Ascomycota</taxon>
        <taxon>Pezizomycotina</taxon>
        <taxon>Leotiomycetes</taxon>
        <taxon>Helotiales</taxon>
        <taxon>Drepanopezizaceae</taxon>
        <taxon>Drepanopeziza</taxon>
    </lineage>
</organism>
<dbReference type="KEGG" id="mbe:MBM_05333"/>
<keyword evidence="6" id="KW-0472">Membrane</keyword>
<name>K1XVW1_MARBU</name>
<dbReference type="GeneID" id="18761268"/>
<accession>K1XVW1</accession>
<evidence type="ECO:0000313" key="8">
    <source>
        <dbReference type="EMBL" id="EKD16864.1"/>
    </source>
</evidence>
<dbReference type="GO" id="GO:0001401">
    <property type="term" value="C:SAM complex"/>
    <property type="evidence" value="ECO:0007669"/>
    <property type="project" value="InterPro"/>
</dbReference>
<evidence type="ECO:0000256" key="1">
    <source>
        <dbReference type="ARBA" id="ARBA00004294"/>
    </source>
</evidence>
<keyword evidence="4" id="KW-0653">Protein transport</keyword>
<reference evidence="8 9" key="1">
    <citation type="journal article" date="2012" name="BMC Genomics">
        <title>Sequencing the genome of Marssonina brunnea reveals fungus-poplar co-evolution.</title>
        <authorList>
            <person name="Zhu S."/>
            <person name="Cao Y.-Z."/>
            <person name="Jiang C."/>
            <person name="Tan B.-Y."/>
            <person name="Wang Z."/>
            <person name="Feng S."/>
            <person name="Zhang L."/>
            <person name="Su X.-H."/>
            <person name="Brejova B."/>
            <person name="Vinar T."/>
            <person name="Xu M."/>
            <person name="Wang M.-X."/>
            <person name="Zhang S.-G."/>
            <person name="Huang M.-R."/>
            <person name="Wu R."/>
            <person name="Zhou Y."/>
        </authorList>
    </citation>
    <scope>NUCLEOTIDE SEQUENCE [LARGE SCALE GENOMIC DNA]</scope>
    <source>
        <strain evidence="8 9">MB_m1</strain>
    </source>
</reference>
<protein>
    <recommendedName>
        <fullName evidence="7">Mitochondrial outer membrane transport complex Sam37/metaxin N-terminal domain-containing protein</fullName>
    </recommendedName>
</protein>
<dbReference type="InterPro" id="IPR019564">
    <property type="entry name" value="Sam37/metaxin_N"/>
</dbReference>
<evidence type="ECO:0000313" key="9">
    <source>
        <dbReference type="Proteomes" id="UP000006753"/>
    </source>
</evidence>
<evidence type="ECO:0000256" key="3">
    <source>
        <dbReference type="ARBA" id="ARBA00022787"/>
    </source>
</evidence>
<dbReference type="GO" id="GO:0007005">
    <property type="term" value="P:mitochondrion organization"/>
    <property type="evidence" value="ECO:0007669"/>
    <property type="project" value="TreeGrafter"/>
</dbReference>
<evidence type="ECO:0000256" key="6">
    <source>
        <dbReference type="ARBA" id="ARBA00023136"/>
    </source>
</evidence>
<dbReference type="RefSeq" id="XP_007293222.1">
    <property type="nucleotide sequence ID" value="XM_007293160.1"/>
</dbReference>
<sequence>MLELHVWGPAFGLPSIDAHCLAAIAYLQQAVPRTEWQLIATSDPALSPTNTLPALRNGNVWIGGFRNIFYYLAKFSAGEWTPDAGLPRQESADCIAFSSFVESHGQSLLDLSLYVSSQNYTEVTRPLYNKIQPFPLPYLTPSSIRAAAKLRTDHLGLSSLDIDTDENTPSPEPSIIPATLRRPKHTVSSMLAASPEASARFKLDALATAFFEPLQDLRAGKKFFISDNQFSSLDFLALGYLTLMLVPDLPQPWLARTMREKFPELCEWTEELCDATFGREKTTLEDAFLVIPGGSKEDELSKRLRGKGQLPWRPSNNRGALDTGKVFVSSLAESMPIFGQLSRSKRTKKQGGSARHDNVPSSSWQYFGLISSVIAGLGLGIGYLFQQGLISLPGEEPEKSKIRDLGPLGDALGFYGNGTGAAIQRQTEIDDAPYADPIVEVEVA</sequence>
<dbReference type="HOGENOM" id="CLU_032751_0_0_1"/>
<dbReference type="GO" id="GO:0015031">
    <property type="term" value="P:protein transport"/>
    <property type="evidence" value="ECO:0007669"/>
    <property type="project" value="UniProtKB-KW"/>
</dbReference>
<dbReference type="AlphaFoldDB" id="K1XVW1"/>
<dbReference type="Pfam" id="PF10568">
    <property type="entry name" value="Tom37"/>
    <property type="match status" value="1"/>
</dbReference>